<evidence type="ECO:0000313" key="2">
    <source>
        <dbReference type="EMBL" id="TYH96585.1"/>
    </source>
</evidence>
<proteinExistence type="predicted"/>
<feature type="transmembrane region" description="Helical" evidence="1">
    <location>
        <begin position="30"/>
        <end position="50"/>
    </location>
</feature>
<evidence type="ECO:0000313" key="3">
    <source>
        <dbReference type="Proteomes" id="UP000322667"/>
    </source>
</evidence>
<name>A0A5D2MZ34_GOSTO</name>
<keyword evidence="1" id="KW-1133">Transmembrane helix</keyword>
<dbReference type="EMBL" id="CM017621">
    <property type="protein sequence ID" value="TYH96585.1"/>
    <property type="molecule type" value="Genomic_DNA"/>
</dbReference>
<dbReference type="AlphaFoldDB" id="A0A5D2MZ34"/>
<evidence type="ECO:0000256" key="1">
    <source>
        <dbReference type="SAM" id="Phobius"/>
    </source>
</evidence>
<keyword evidence="3" id="KW-1185">Reference proteome</keyword>
<accession>A0A5D2MZ34</accession>
<keyword evidence="1" id="KW-0472">Membrane</keyword>
<reference evidence="2 3" key="1">
    <citation type="submission" date="2019-07" db="EMBL/GenBank/DDBJ databases">
        <title>WGS assembly of Gossypium tomentosum.</title>
        <authorList>
            <person name="Chen Z.J."/>
            <person name="Sreedasyam A."/>
            <person name="Ando A."/>
            <person name="Song Q."/>
            <person name="De L."/>
            <person name="Hulse-Kemp A."/>
            <person name="Ding M."/>
            <person name="Ye W."/>
            <person name="Kirkbride R."/>
            <person name="Jenkins J."/>
            <person name="Plott C."/>
            <person name="Lovell J."/>
            <person name="Lin Y.-M."/>
            <person name="Vaughn R."/>
            <person name="Liu B."/>
            <person name="Li W."/>
            <person name="Simpson S."/>
            <person name="Scheffler B."/>
            <person name="Saski C."/>
            <person name="Grover C."/>
            <person name="Hu G."/>
            <person name="Conover J."/>
            <person name="Carlson J."/>
            <person name="Shu S."/>
            <person name="Boston L."/>
            <person name="Williams M."/>
            <person name="Peterson D."/>
            <person name="Mcgee K."/>
            <person name="Jones D."/>
            <person name="Wendel J."/>
            <person name="Stelly D."/>
            <person name="Grimwood J."/>
            <person name="Schmutz J."/>
        </authorList>
    </citation>
    <scope>NUCLEOTIDE SEQUENCE [LARGE SCALE GENOMIC DNA]</scope>
    <source>
        <strain evidence="2">7179.01</strain>
    </source>
</reference>
<sequence length="84" mass="9611">MFLGFIISFVHSQFDGGSFNNLFSFFKIDLILLFIINCSSGCLPNFLLFLKITLVSSVHSLFGQRQPTNLSSIFRIVRLLRLYS</sequence>
<keyword evidence="1" id="KW-0812">Transmembrane</keyword>
<dbReference type="Proteomes" id="UP000322667">
    <property type="component" value="Chromosome A12"/>
</dbReference>
<protein>
    <submittedName>
        <fullName evidence="2">Uncharacterized protein</fullName>
    </submittedName>
</protein>
<organism evidence="2 3">
    <name type="scientific">Gossypium tomentosum</name>
    <name type="common">Hawaiian cotton</name>
    <name type="synonym">Gossypium sandvicense</name>
    <dbReference type="NCBI Taxonomy" id="34277"/>
    <lineage>
        <taxon>Eukaryota</taxon>
        <taxon>Viridiplantae</taxon>
        <taxon>Streptophyta</taxon>
        <taxon>Embryophyta</taxon>
        <taxon>Tracheophyta</taxon>
        <taxon>Spermatophyta</taxon>
        <taxon>Magnoliopsida</taxon>
        <taxon>eudicotyledons</taxon>
        <taxon>Gunneridae</taxon>
        <taxon>Pentapetalae</taxon>
        <taxon>rosids</taxon>
        <taxon>malvids</taxon>
        <taxon>Malvales</taxon>
        <taxon>Malvaceae</taxon>
        <taxon>Malvoideae</taxon>
        <taxon>Gossypium</taxon>
    </lineage>
</organism>
<gene>
    <name evidence="2" type="ORF">ES332_A12G187000v1</name>
</gene>